<reference evidence="2" key="2">
    <citation type="journal article" date="2021" name="Sci. Rep.">
        <title>The distribution of antibiotic resistance genes in chicken gut microbiota commensals.</title>
        <authorList>
            <person name="Juricova H."/>
            <person name="Matiasovicova J."/>
            <person name="Kubasova T."/>
            <person name="Cejkova D."/>
            <person name="Rychlik I."/>
        </authorList>
    </citation>
    <scope>NUCLEOTIDE SEQUENCE</scope>
    <source>
        <strain evidence="2">An582</strain>
    </source>
</reference>
<feature type="transmembrane region" description="Helical" evidence="1">
    <location>
        <begin position="42"/>
        <end position="63"/>
    </location>
</feature>
<keyword evidence="1" id="KW-1133">Transmembrane helix</keyword>
<keyword evidence="1" id="KW-0812">Transmembrane</keyword>
<proteinExistence type="predicted"/>
<dbReference type="AlphaFoldDB" id="A0A938XCM8"/>
<protein>
    <submittedName>
        <fullName evidence="2">Uncharacterized protein</fullName>
    </submittedName>
</protein>
<feature type="transmembrane region" description="Helical" evidence="1">
    <location>
        <begin position="6"/>
        <end position="22"/>
    </location>
</feature>
<keyword evidence="1" id="KW-0472">Membrane</keyword>
<evidence type="ECO:0000256" key="1">
    <source>
        <dbReference type="SAM" id="Phobius"/>
    </source>
</evidence>
<sequence length="92" mass="10486">MYTLIGIIWLALSIIIAIKWYNKAEKNIIRMGSPIKRLIFSAWDWVLYLIVSAILVAVVLGILLGILNVWGWIIGLVCIAGIVIWMLVKRKH</sequence>
<dbReference type="EMBL" id="JACJKS010000009">
    <property type="protein sequence ID" value="MBM6948612.1"/>
    <property type="molecule type" value="Genomic_DNA"/>
</dbReference>
<organism evidence="2 3">
    <name type="scientific">Mordavella massiliensis</name>
    <dbReference type="NCBI Taxonomy" id="1871024"/>
    <lineage>
        <taxon>Bacteria</taxon>
        <taxon>Bacillati</taxon>
        <taxon>Bacillota</taxon>
        <taxon>Clostridia</taxon>
        <taxon>Eubacteriales</taxon>
        <taxon>Clostridiaceae</taxon>
        <taxon>Mordavella</taxon>
    </lineage>
</organism>
<evidence type="ECO:0000313" key="2">
    <source>
        <dbReference type="EMBL" id="MBM6948612.1"/>
    </source>
</evidence>
<dbReference type="Proteomes" id="UP000705508">
    <property type="component" value="Unassembled WGS sequence"/>
</dbReference>
<accession>A0A938XCM8</accession>
<feature type="transmembrane region" description="Helical" evidence="1">
    <location>
        <begin position="69"/>
        <end position="88"/>
    </location>
</feature>
<gene>
    <name evidence="2" type="ORF">H6A20_08075</name>
</gene>
<name>A0A938XCM8_9CLOT</name>
<comment type="caution">
    <text evidence="2">The sequence shown here is derived from an EMBL/GenBank/DDBJ whole genome shotgun (WGS) entry which is preliminary data.</text>
</comment>
<reference evidence="2" key="1">
    <citation type="submission" date="2020-08" db="EMBL/GenBank/DDBJ databases">
        <authorList>
            <person name="Cejkova D."/>
            <person name="Kubasova T."/>
            <person name="Jahodarova E."/>
            <person name="Rychlik I."/>
        </authorList>
    </citation>
    <scope>NUCLEOTIDE SEQUENCE</scope>
    <source>
        <strain evidence="2">An582</strain>
    </source>
</reference>
<dbReference type="RefSeq" id="WP_204906626.1">
    <property type="nucleotide sequence ID" value="NZ_JACJKS010000009.1"/>
</dbReference>
<evidence type="ECO:0000313" key="3">
    <source>
        <dbReference type="Proteomes" id="UP000705508"/>
    </source>
</evidence>